<dbReference type="AlphaFoldDB" id="A0A8T8SUD9"/>
<protein>
    <submittedName>
        <fullName evidence="1">Uncharacterized protein</fullName>
    </submittedName>
</protein>
<organism evidence="1 2">
    <name type="scientific">Tilletia indica</name>
    <dbReference type="NCBI Taxonomy" id="43049"/>
    <lineage>
        <taxon>Eukaryota</taxon>
        <taxon>Fungi</taxon>
        <taxon>Dikarya</taxon>
        <taxon>Basidiomycota</taxon>
        <taxon>Ustilaginomycotina</taxon>
        <taxon>Exobasidiomycetes</taxon>
        <taxon>Tilletiales</taxon>
        <taxon>Tilletiaceae</taxon>
        <taxon>Tilletia</taxon>
    </lineage>
</organism>
<dbReference type="Proteomes" id="UP000077521">
    <property type="component" value="Unassembled WGS sequence"/>
</dbReference>
<evidence type="ECO:0000313" key="1">
    <source>
        <dbReference type="EMBL" id="KAE8246713.1"/>
    </source>
</evidence>
<gene>
    <name evidence="1" type="ORF">A4X13_0g5656</name>
</gene>
<name>A0A8T8SUD9_9BASI</name>
<proteinExistence type="predicted"/>
<keyword evidence="2" id="KW-1185">Reference proteome</keyword>
<evidence type="ECO:0000313" key="2">
    <source>
        <dbReference type="Proteomes" id="UP000077521"/>
    </source>
</evidence>
<reference evidence="1" key="2">
    <citation type="journal article" date="2019" name="IMA Fungus">
        <title>Genome sequencing and comparison of five Tilletia species to identify candidate genes for the detection of regulated species infecting wheat.</title>
        <authorList>
            <person name="Nguyen H.D.T."/>
            <person name="Sultana T."/>
            <person name="Kesanakurti P."/>
            <person name="Hambleton S."/>
        </authorList>
    </citation>
    <scope>NUCLEOTIDE SEQUENCE</scope>
    <source>
        <strain evidence="1">DAOMC 236416</strain>
    </source>
</reference>
<comment type="caution">
    <text evidence="1">The sequence shown here is derived from an EMBL/GenBank/DDBJ whole genome shotgun (WGS) entry which is preliminary data.</text>
</comment>
<reference evidence="1" key="1">
    <citation type="submission" date="2016-04" db="EMBL/GenBank/DDBJ databases">
        <authorList>
            <person name="Nguyen H.D."/>
            <person name="Samba Siva P."/>
            <person name="Cullis J."/>
            <person name="Levesque C.A."/>
            <person name="Hambleton S."/>
        </authorList>
    </citation>
    <scope>NUCLEOTIDE SEQUENCE</scope>
    <source>
        <strain evidence="1">DAOMC 236416</strain>
    </source>
</reference>
<accession>A0A8T8SUD9</accession>
<dbReference type="EMBL" id="LWDF02000460">
    <property type="protein sequence ID" value="KAE8246713.1"/>
    <property type="molecule type" value="Genomic_DNA"/>
</dbReference>
<sequence>MAVTEGKIEFSRLLFNASNLPAMTEDYNLALFKLGTACLESTRLSGMSRELATIRTPAGTWVEMDGAVSGHGERAWRGCCWRWWNSSWRRRGELGVGARRRHYWWSSETCGRNEGCVG</sequence>